<protein>
    <recommendedName>
        <fullName evidence="4">Secreted protein</fullName>
    </recommendedName>
</protein>
<keyword evidence="3" id="KW-1185">Reference proteome</keyword>
<accession>A0AAV7MPW0</accession>
<gene>
    <name evidence="2" type="ORF">NDU88_001428</name>
</gene>
<organism evidence="2 3">
    <name type="scientific">Pleurodeles waltl</name>
    <name type="common">Iberian ribbed newt</name>
    <dbReference type="NCBI Taxonomy" id="8319"/>
    <lineage>
        <taxon>Eukaryota</taxon>
        <taxon>Metazoa</taxon>
        <taxon>Chordata</taxon>
        <taxon>Craniata</taxon>
        <taxon>Vertebrata</taxon>
        <taxon>Euteleostomi</taxon>
        <taxon>Amphibia</taxon>
        <taxon>Batrachia</taxon>
        <taxon>Caudata</taxon>
        <taxon>Salamandroidea</taxon>
        <taxon>Salamandridae</taxon>
        <taxon>Pleurodelinae</taxon>
        <taxon>Pleurodeles</taxon>
    </lineage>
</organism>
<reference evidence="2" key="1">
    <citation type="journal article" date="2022" name="bioRxiv">
        <title>Sequencing and chromosome-scale assembly of the giantPleurodeles waltlgenome.</title>
        <authorList>
            <person name="Brown T."/>
            <person name="Elewa A."/>
            <person name="Iarovenko S."/>
            <person name="Subramanian E."/>
            <person name="Araus A.J."/>
            <person name="Petzold A."/>
            <person name="Susuki M."/>
            <person name="Suzuki K.-i.T."/>
            <person name="Hayashi T."/>
            <person name="Toyoda A."/>
            <person name="Oliveira C."/>
            <person name="Osipova E."/>
            <person name="Leigh N.D."/>
            <person name="Simon A."/>
            <person name="Yun M.H."/>
        </authorList>
    </citation>
    <scope>NUCLEOTIDE SEQUENCE</scope>
    <source>
        <strain evidence="2">20211129_DDA</strain>
        <tissue evidence="2">Liver</tissue>
    </source>
</reference>
<evidence type="ECO:0000313" key="2">
    <source>
        <dbReference type="EMBL" id="KAJ1104013.1"/>
    </source>
</evidence>
<evidence type="ECO:0000256" key="1">
    <source>
        <dbReference type="SAM" id="MobiDB-lite"/>
    </source>
</evidence>
<feature type="region of interest" description="Disordered" evidence="1">
    <location>
        <begin position="44"/>
        <end position="64"/>
    </location>
</feature>
<evidence type="ECO:0000313" key="3">
    <source>
        <dbReference type="Proteomes" id="UP001066276"/>
    </source>
</evidence>
<dbReference type="EMBL" id="JANPWB010000013">
    <property type="protein sequence ID" value="KAJ1104013.1"/>
    <property type="molecule type" value="Genomic_DNA"/>
</dbReference>
<proteinExistence type="predicted"/>
<dbReference type="Proteomes" id="UP001066276">
    <property type="component" value="Chromosome 9"/>
</dbReference>
<evidence type="ECO:0008006" key="4">
    <source>
        <dbReference type="Google" id="ProtNLM"/>
    </source>
</evidence>
<sequence>MQHAYASSWTPSPFRLAGLFFRWMTCTAWRSLVFALYRAPTWGNSTPPHSSLPPAKPQGSGRASKCHHVTQLQLWVPDPAISIGGALKRRSYVVAILATPPMLDF</sequence>
<comment type="caution">
    <text evidence="2">The sequence shown here is derived from an EMBL/GenBank/DDBJ whole genome shotgun (WGS) entry which is preliminary data.</text>
</comment>
<dbReference type="AlphaFoldDB" id="A0AAV7MPW0"/>
<name>A0AAV7MPW0_PLEWA</name>